<dbReference type="EMBL" id="JMPK01000030">
    <property type="protein sequence ID" value="KFC88273.1"/>
    <property type="molecule type" value="Genomic_DNA"/>
</dbReference>
<organism evidence="1 2">
    <name type="scientific">Hafnia alvei ATCC 13337</name>
    <dbReference type="NCBI Taxonomy" id="910996"/>
    <lineage>
        <taxon>Bacteria</taxon>
        <taxon>Pseudomonadati</taxon>
        <taxon>Pseudomonadota</taxon>
        <taxon>Gammaproteobacteria</taxon>
        <taxon>Enterobacterales</taxon>
        <taxon>Hafniaceae</taxon>
        <taxon>Hafnia</taxon>
    </lineage>
</organism>
<evidence type="ECO:0000313" key="1">
    <source>
        <dbReference type="EMBL" id="KFC88273.1"/>
    </source>
</evidence>
<dbReference type="AlphaFoldDB" id="A0ABD3ZI84"/>
<name>A0ABD3ZI84_HAFAL</name>
<proteinExistence type="predicted"/>
<reference evidence="2" key="1">
    <citation type="submission" date="2014-05" db="EMBL/GenBank/DDBJ databases">
        <title>ATOL: Assembling a taxonomically balanced genome-scale reconstruction of the evolutionary history of the Enterobacteriaceae.</title>
        <authorList>
            <person name="Plunkett G. III"/>
            <person name="Neeno-Eckwall E.C."/>
            <person name="Glasner J.D."/>
            <person name="Perna N.T."/>
        </authorList>
    </citation>
    <scope>NUCLEOTIDE SEQUENCE [LARGE SCALE GENOMIC DNA]</scope>
    <source>
        <strain evidence="2">ATCC 13337</strain>
    </source>
</reference>
<comment type="caution">
    <text evidence="1">The sequence shown here is derived from an EMBL/GenBank/DDBJ whole genome shotgun (WGS) entry which is preliminary data.</text>
</comment>
<gene>
    <name evidence="1" type="ORF">GHAL_1553</name>
</gene>
<sequence>MIDSNVWCYALYSHLSLPIYSQSPVRTWRITMNINSVSHSDKNPQ</sequence>
<dbReference type="Proteomes" id="UP000028605">
    <property type="component" value="Unassembled WGS sequence"/>
</dbReference>
<evidence type="ECO:0000313" key="2">
    <source>
        <dbReference type="Proteomes" id="UP000028605"/>
    </source>
</evidence>
<protein>
    <submittedName>
        <fullName evidence="1">Uncharacterized protein</fullName>
    </submittedName>
</protein>
<accession>A0ABD3ZI84</accession>